<comment type="caution">
    <text evidence="5">The sequence shown here is derived from an EMBL/GenBank/DDBJ whole genome shotgun (WGS) entry which is preliminary data.</text>
</comment>
<dbReference type="InterPro" id="IPR036188">
    <property type="entry name" value="FAD/NAD-bd_sf"/>
</dbReference>
<proteinExistence type="predicted"/>
<dbReference type="Pfam" id="PF01494">
    <property type="entry name" value="FAD_binding_3"/>
    <property type="match status" value="1"/>
</dbReference>
<feature type="domain" description="FAD-binding" evidence="4">
    <location>
        <begin position="4"/>
        <end position="331"/>
    </location>
</feature>
<evidence type="ECO:0000313" key="5">
    <source>
        <dbReference type="EMBL" id="MFE9602539.1"/>
    </source>
</evidence>
<dbReference type="PANTHER" id="PTHR43004:SF19">
    <property type="entry name" value="BINDING MONOOXYGENASE, PUTATIVE (JCVI)-RELATED"/>
    <property type="match status" value="1"/>
</dbReference>
<evidence type="ECO:0000256" key="1">
    <source>
        <dbReference type="ARBA" id="ARBA00001974"/>
    </source>
</evidence>
<dbReference type="InterPro" id="IPR002938">
    <property type="entry name" value="FAD-bd"/>
</dbReference>
<evidence type="ECO:0000256" key="3">
    <source>
        <dbReference type="ARBA" id="ARBA00022827"/>
    </source>
</evidence>
<name>A0ABW6M8S4_9ACTN</name>
<dbReference type="PANTHER" id="PTHR43004">
    <property type="entry name" value="TRK SYSTEM POTASSIUM UPTAKE PROTEIN"/>
    <property type="match status" value="1"/>
</dbReference>
<evidence type="ECO:0000259" key="4">
    <source>
        <dbReference type="Pfam" id="PF01494"/>
    </source>
</evidence>
<gene>
    <name evidence="5" type="ORF">ACFYNQ_28745</name>
</gene>
<dbReference type="RefSeq" id="WP_388110496.1">
    <property type="nucleotide sequence ID" value="NZ_JBIAHM010000010.1"/>
</dbReference>
<dbReference type="Gene3D" id="3.30.70.2450">
    <property type="match status" value="1"/>
</dbReference>
<comment type="cofactor">
    <cofactor evidence="1">
        <name>FAD</name>
        <dbReference type="ChEBI" id="CHEBI:57692"/>
    </cofactor>
</comment>
<dbReference type="Pfam" id="PF21274">
    <property type="entry name" value="Rng_hyd_C"/>
    <property type="match status" value="1"/>
</dbReference>
<keyword evidence="5" id="KW-0560">Oxidoreductase</keyword>
<evidence type="ECO:0000256" key="2">
    <source>
        <dbReference type="ARBA" id="ARBA00022630"/>
    </source>
</evidence>
<dbReference type="PRINTS" id="PR00420">
    <property type="entry name" value="RNGMNOXGNASE"/>
</dbReference>
<dbReference type="Gene3D" id="3.50.50.60">
    <property type="entry name" value="FAD/NAD(P)-binding domain"/>
    <property type="match status" value="1"/>
</dbReference>
<dbReference type="GO" id="GO:0004497">
    <property type="term" value="F:monooxygenase activity"/>
    <property type="evidence" value="ECO:0007669"/>
    <property type="project" value="UniProtKB-KW"/>
</dbReference>
<keyword evidence="2" id="KW-0285">Flavoprotein</keyword>
<evidence type="ECO:0000313" key="6">
    <source>
        <dbReference type="Proteomes" id="UP001601303"/>
    </source>
</evidence>
<dbReference type="Proteomes" id="UP001601303">
    <property type="component" value="Unassembled WGS sequence"/>
</dbReference>
<dbReference type="Gene3D" id="3.40.30.120">
    <property type="match status" value="1"/>
</dbReference>
<accession>A0ABW6M8S4</accession>
<keyword evidence="6" id="KW-1185">Reference proteome</keyword>
<dbReference type="InterPro" id="IPR050641">
    <property type="entry name" value="RIFMO-like"/>
</dbReference>
<sequence>MERTVVIAGGGPAGLMLAAELGLAGVDAVVLEKLPEPPNWSRALGLQWGSIEALDQRGLAAPVYEYEQVQAFGFGLMRFAGLEQHLVPRRVPQRRIEQLLEDRVNELGGVELRRGHAVVGMVQDNDGVTVTVRSEDGEYPIRASYLVGCDGGGSTVRKLAGIAFPGTPSTTNGITGDLLVDEESRLRFDPQLLPRGFFALIPLETGLVRISAAEFDTEPVSRDIPPTVEELGELVERLTGRTIDLGEPVLLSRFGSATRQAEHYRAGRVFLAGDAVHIHFPIGGQGLNTGIQDALNLGWKLAAHIHGWAPAGLLDSYESERHPVGARVCMNTRAQMALMHPLDRIGPLREMFDELLGLEEVSEHLVHMITGVDIRYPMRGADGPAAGDPHPLTGLRVSNAPLVTGAGETTVARTLHDGRGVLYDLSGGAASLPDVSGWKDRLDKVTAAPAAGLGAAALLVRPDGYVAWADGSGEDVEGLLHALRTWFGEPSST</sequence>
<dbReference type="SUPFAM" id="SSF51905">
    <property type="entry name" value="FAD/NAD(P)-binding domain"/>
    <property type="match status" value="1"/>
</dbReference>
<keyword evidence="5" id="KW-0503">Monooxygenase</keyword>
<reference evidence="5 6" key="1">
    <citation type="submission" date="2024-10" db="EMBL/GenBank/DDBJ databases">
        <title>The Natural Products Discovery Center: Release of the First 8490 Sequenced Strains for Exploring Actinobacteria Biosynthetic Diversity.</title>
        <authorList>
            <person name="Kalkreuter E."/>
            <person name="Kautsar S.A."/>
            <person name="Yang D."/>
            <person name="Bader C.D."/>
            <person name="Teijaro C.N."/>
            <person name="Fluegel L."/>
            <person name="Davis C.M."/>
            <person name="Simpson J.R."/>
            <person name="Lauterbach L."/>
            <person name="Steele A.D."/>
            <person name="Gui C."/>
            <person name="Meng S."/>
            <person name="Li G."/>
            <person name="Viehrig K."/>
            <person name="Ye F."/>
            <person name="Su P."/>
            <person name="Kiefer A.F."/>
            <person name="Nichols A."/>
            <person name="Cepeda A.J."/>
            <person name="Yan W."/>
            <person name="Fan B."/>
            <person name="Jiang Y."/>
            <person name="Adhikari A."/>
            <person name="Zheng C.-J."/>
            <person name="Schuster L."/>
            <person name="Cowan T.M."/>
            <person name="Smanski M.J."/>
            <person name="Chevrette M.G."/>
            <person name="De Carvalho L.P.S."/>
            <person name="Shen B."/>
        </authorList>
    </citation>
    <scope>NUCLEOTIDE SEQUENCE [LARGE SCALE GENOMIC DNA]</scope>
    <source>
        <strain evidence="5 6">NPDC006488</strain>
    </source>
</reference>
<organism evidence="5 6">
    <name type="scientific">Streptomyces hokutonensis</name>
    <dbReference type="NCBI Taxonomy" id="1306990"/>
    <lineage>
        <taxon>Bacteria</taxon>
        <taxon>Bacillati</taxon>
        <taxon>Actinomycetota</taxon>
        <taxon>Actinomycetes</taxon>
        <taxon>Kitasatosporales</taxon>
        <taxon>Streptomycetaceae</taxon>
        <taxon>Streptomyces</taxon>
    </lineage>
</organism>
<protein>
    <submittedName>
        <fullName evidence="5">FAD-dependent monooxygenase</fullName>
    </submittedName>
</protein>
<keyword evidence="3" id="KW-0274">FAD</keyword>
<dbReference type="EMBL" id="JBIAHM010000010">
    <property type="protein sequence ID" value="MFE9602539.1"/>
    <property type="molecule type" value="Genomic_DNA"/>
</dbReference>